<dbReference type="Proteomes" id="UP000184388">
    <property type="component" value="Unassembled WGS sequence"/>
</dbReference>
<sequence>MGRLVAPVDERTEHSFQMDWEQHVELDSPARLTNHSCEPNTGLRDNTDDGYDFIALHPIAVGSEICWDYASTEWESIAVPSCLCGSARCRGASLGFRYLTQQQVAALRGFVAPYLITTAGVGLGTP</sequence>
<dbReference type="InterPro" id="IPR046341">
    <property type="entry name" value="SET_dom_sf"/>
</dbReference>
<dbReference type="Gene3D" id="2.170.270.10">
    <property type="entry name" value="SET domain"/>
    <property type="match status" value="1"/>
</dbReference>
<name>A0A9X8N363_9ACTN</name>
<dbReference type="Pfam" id="PF00856">
    <property type="entry name" value="SET"/>
    <property type="match status" value="1"/>
</dbReference>
<dbReference type="PANTHER" id="PTHR12350:SF19">
    <property type="entry name" value="SET DOMAIN-CONTAINING PROTEIN"/>
    <property type="match status" value="1"/>
</dbReference>
<gene>
    <name evidence="2" type="ORF">SAMN05216268_114183</name>
</gene>
<dbReference type="InterPro" id="IPR001214">
    <property type="entry name" value="SET_dom"/>
</dbReference>
<comment type="caution">
    <text evidence="2">The sequence shown here is derived from an EMBL/GenBank/DDBJ whole genome shotgun (WGS) entry which is preliminary data.</text>
</comment>
<dbReference type="PANTHER" id="PTHR12350">
    <property type="entry name" value="HISTONE-LYSINE N-METHYLTRANSFERASE-RELATED"/>
    <property type="match status" value="1"/>
</dbReference>
<proteinExistence type="predicted"/>
<evidence type="ECO:0000313" key="3">
    <source>
        <dbReference type="Proteomes" id="UP000184388"/>
    </source>
</evidence>
<evidence type="ECO:0000259" key="1">
    <source>
        <dbReference type="PROSITE" id="PS50280"/>
    </source>
</evidence>
<organism evidence="2 3">
    <name type="scientific">Streptomyces yunnanensis</name>
    <dbReference type="NCBI Taxonomy" id="156453"/>
    <lineage>
        <taxon>Bacteria</taxon>
        <taxon>Bacillati</taxon>
        <taxon>Actinomycetota</taxon>
        <taxon>Actinomycetes</taxon>
        <taxon>Kitasatosporales</taxon>
        <taxon>Streptomycetaceae</taxon>
        <taxon>Streptomyces</taxon>
    </lineage>
</organism>
<dbReference type="PROSITE" id="PS50280">
    <property type="entry name" value="SET"/>
    <property type="match status" value="1"/>
</dbReference>
<evidence type="ECO:0000313" key="2">
    <source>
        <dbReference type="EMBL" id="SHM80295.1"/>
    </source>
</evidence>
<accession>A0A9X8N363</accession>
<dbReference type="AlphaFoldDB" id="A0A9X8N363"/>
<protein>
    <submittedName>
        <fullName evidence="2">SET domain-containing protein</fullName>
    </submittedName>
</protein>
<dbReference type="SUPFAM" id="SSF82199">
    <property type="entry name" value="SET domain"/>
    <property type="match status" value="1"/>
</dbReference>
<dbReference type="InterPro" id="IPR053201">
    <property type="entry name" value="Flavunoidine_N-MTase"/>
</dbReference>
<dbReference type="EMBL" id="FRBK01000014">
    <property type="protein sequence ID" value="SHM80295.1"/>
    <property type="molecule type" value="Genomic_DNA"/>
</dbReference>
<feature type="domain" description="SET" evidence="1">
    <location>
        <begin position="1"/>
        <end position="70"/>
    </location>
</feature>
<reference evidence="3" key="1">
    <citation type="submission" date="2016-11" db="EMBL/GenBank/DDBJ databases">
        <authorList>
            <person name="Jaros S."/>
            <person name="Januszkiewicz K."/>
            <person name="Wedrychowicz H."/>
        </authorList>
    </citation>
    <scope>NUCLEOTIDE SEQUENCE [LARGE SCALE GENOMIC DNA]</scope>
    <source>
        <strain evidence="3">CGMCC 4.3555</strain>
    </source>
</reference>